<evidence type="ECO:0000256" key="1">
    <source>
        <dbReference type="ARBA" id="ARBA00004651"/>
    </source>
</evidence>
<feature type="transmembrane region" description="Helical" evidence="7">
    <location>
        <begin position="139"/>
        <end position="159"/>
    </location>
</feature>
<dbReference type="InterPro" id="IPR000515">
    <property type="entry name" value="MetI-like"/>
</dbReference>
<dbReference type="GO" id="GO:0005886">
    <property type="term" value="C:plasma membrane"/>
    <property type="evidence" value="ECO:0007669"/>
    <property type="project" value="UniProtKB-SubCell"/>
</dbReference>
<evidence type="ECO:0000259" key="8">
    <source>
        <dbReference type="PROSITE" id="PS50928"/>
    </source>
</evidence>
<evidence type="ECO:0000256" key="7">
    <source>
        <dbReference type="RuleBase" id="RU363032"/>
    </source>
</evidence>
<proteinExistence type="inferred from homology"/>
<comment type="subcellular location">
    <subcellularLocation>
        <location evidence="1 7">Cell membrane</location>
        <topology evidence="1 7">Multi-pass membrane protein</topology>
    </subcellularLocation>
</comment>
<dbReference type="CDD" id="cd06261">
    <property type="entry name" value="TM_PBP2"/>
    <property type="match status" value="1"/>
</dbReference>
<feature type="domain" description="ABC transmembrane type-1" evidence="8">
    <location>
        <begin position="94"/>
        <end position="295"/>
    </location>
</feature>
<dbReference type="Pfam" id="PF19300">
    <property type="entry name" value="BPD_transp_1_N"/>
    <property type="match status" value="1"/>
</dbReference>
<feature type="transmembrane region" description="Helical" evidence="7">
    <location>
        <begin position="276"/>
        <end position="299"/>
    </location>
</feature>
<keyword evidence="4 7" id="KW-0812">Transmembrane</keyword>
<keyword evidence="2 7" id="KW-0813">Transport</keyword>
<dbReference type="Pfam" id="PF00528">
    <property type="entry name" value="BPD_transp_1"/>
    <property type="match status" value="1"/>
</dbReference>
<dbReference type="PROSITE" id="PS50928">
    <property type="entry name" value="ABC_TM1"/>
    <property type="match status" value="1"/>
</dbReference>
<dbReference type="PANTHER" id="PTHR43163">
    <property type="entry name" value="DIPEPTIDE TRANSPORT SYSTEM PERMEASE PROTEIN DPPB-RELATED"/>
    <property type="match status" value="1"/>
</dbReference>
<evidence type="ECO:0000256" key="3">
    <source>
        <dbReference type="ARBA" id="ARBA00022475"/>
    </source>
</evidence>
<dbReference type="AlphaFoldDB" id="A0A918BC54"/>
<feature type="transmembrane region" description="Helical" evidence="7">
    <location>
        <begin position="231"/>
        <end position="256"/>
    </location>
</feature>
<keyword evidence="6 7" id="KW-0472">Membrane</keyword>
<accession>A0A918BC54</accession>
<reference evidence="9" key="2">
    <citation type="submission" date="2020-09" db="EMBL/GenBank/DDBJ databases">
        <authorList>
            <person name="Sun Q."/>
            <person name="Ohkuma M."/>
        </authorList>
    </citation>
    <scope>NUCLEOTIDE SEQUENCE</scope>
    <source>
        <strain evidence="9">JCM 3131</strain>
    </source>
</reference>
<evidence type="ECO:0000256" key="5">
    <source>
        <dbReference type="ARBA" id="ARBA00022989"/>
    </source>
</evidence>
<feature type="transmembrane region" description="Helical" evidence="7">
    <location>
        <begin position="171"/>
        <end position="193"/>
    </location>
</feature>
<evidence type="ECO:0000313" key="10">
    <source>
        <dbReference type="Proteomes" id="UP000620156"/>
    </source>
</evidence>
<evidence type="ECO:0000256" key="6">
    <source>
        <dbReference type="ARBA" id="ARBA00023136"/>
    </source>
</evidence>
<dbReference type="PANTHER" id="PTHR43163:SF6">
    <property type="entry name" value="DIPEPTIDE TRANSPORT SYSTEM PERMEASE PROTEIN DPPB-RELATED"/>
    <property type="match status" value="1"/>
</dbReference>
<evidence type="ECO:0000256" key="2">
    <source>
        <dbReference type="ARBA" id="ARBA00022448"/>
    </source>
</evidence>
<name>A0A918BC54_9ACTN</name>
<keyword evidence="3" id="KW-1003">Cell membrane</keyword>
<keyword evidence="5 7" id="KW-1133">Transmembrane helix</keyword>
<dbReference type="InterPro" id="IPR045621">
    <property type="entry name" value="BPD_transp_1_N"/>
</dbReference>
<dbReference type="SUPFAM" id="SSF161098">
    <property type="entry name" value="MetI-like"/>
    <property type="match status" value="1"/>
</dbReference>
<gene>
    <name evidence="9" type="ORF">GCM10010145_22070</name>
</gene>
<comment type="similarity">
    <text evidence="7">Belongs to the binding-protein-dependent transport system permease family.</text>
</comment>
<dbReference type="InterPro" id="IPR035906">
    <property type="entry name" value="MetI-like_sf"/>
</dbReference>
<dbReference type="Proteomes" id="UP000620156">
    <property type="component" value="Unassembled WGS sequence"/>
</dbReference>
<dbReference type="GO" id="GO:0055085">
    <property type="term" value="P:transmembrane transport"/>
    <property type="evidence" value="ECO:0007669"/>
    <property type="project" value="InterPro"/>
</dbReference>
<protein>
    <submittedName>
        <fullName evidence="9">Peptide ABC transporter permease</fullName>
    </submittedName>
</protein>
<evidence type="ECO:0000313" key="9">
    <source>
        <dbReference type="EMBL" id="GGQ52257.1"/>
    </source>
</evidence>
<reference evidence="9" key="1">
    <citation type="journal article" date="2014" name="Int. J. Syst. Evol. Microbiol.">
        <title>Complete genome sequence of Corynebacterium casei LMG S-19264T (=DSM 44701T), isolated from a smear-ripened cheese.</title>
        <authorList>
            <consortium name="US DOE Joint Genome Institute (JGI-PGF)"/>
            <person name="Walter F."/>
            <person name="Albersmeier A."/>
            <person name="Kalinowski J."/>
            <person name="Ruckert C."/>
        </authorList>
    </citation>
    <scope>NUCLEOTIDE SEQUENCE</scope>
    <source>
        <strain evidence="9">JCM 3131</strain>
    </source>
</reference>
<dbReference type="Gene3D" id="1.10.3720.10">
    <property type="entry name" value="MetI-like"/>
    <property type="match status" value="1"/>
</dbReference>
<organism evidence="9 10">
    <name type="scientific">Streptomyces ruber</name>
    <dbReference type="NCBI Taxonomy" id="83378"/>
    <lineage>
        <taxon>Bacteria</taxon>
        <taxon>Bacillati</taxon>
        <taxon>Actinomycetota</taxon>
        <taxon>Actinomycetes</taxon>
        <taxon>Kitasatosporales</taxon>
        <taxon>Streptomycetaceae</taxon>
        <taxon>Streptomyces</taxon>
    </lineage>
</organism>
<dbReference type="RefSeq" id="WP_189216508.1">
    <property type="nucleotide sequence ID" value="NZ_BMQK01000003.1"/>
</dbReference>
<comment type="caution">
    <text evidence="9">The sequence shown here is derived from an EMBL/GenBank/DDBJ whole genome shotgun (WGS) entry which is preliminary data.</text>
</comment>
<feature type="transmembrane region" description="Helical" evidence="7">
    <location>
        <begin position="96"/>
        <end position="118"/>
    </location>
</feature>
<sequence>MLRFVLRRLGLTLVAVWGALSAVFLVLHSSGNPAVMMAPVGASEEQIAALGRALGYDRPLAEQYVTFFGDALRGQFPDSLTFQQPALTVVTDRLPATLTLAATALVLACVVAAAVGLWSGAGVLRGRRPGAAREWPMGLVFLAQSVPGFFIGVLLVWIFGVRLQWLPTSGASGAGALVLPAITLACGVVPPLARVFRNSLTGELARPYTRTGLALGMRRGRVLRHAAHGSMLPTVTVLGLEAGALLGGTVIVENVFSWPGVGQLVITALQNEDYPLVLADLTFLITAFVVVNLVVDLLYGVLDPRVRHSNGGH</sequence>
<keyword evidence="10" id="KW-1185">Reference proteome</keyword>
<evidence type="ECO:0000256" key="4">
    <source>
        <dbReference type="ARBA" id="ARBA00022692"/>
    </source>
</evidence>
<dbReference type="EMBL" id="BMQK01000003">
    <property type="protein sequence ID" value="GGQ52257.1"/>
    <property type="molecule type" value="Genomic_DNA"/>
</dbReference>